<dbReference type="Pfam" id="PF02720">
    <property type="entry name" value="DUF222"/>
    <property type="match status" value="1"/>
</dbReference>
<proteinExistence type="predicted"/>
<organism evidence="3 4">
    <name type="scientific">Georgenia yuyongxinii</name>
    <dbReference type="NCBI Taxonomy" id="2589797"/>
    <lineage>
        <taxon>Bacteria</taxon>
        <taxon>Bacillati</taxon>
        <taxon>Actinomycetota</taxon>
        <taxon>Actinomycetes</taxon>
        <taxon>Micrococcales</taxon>
        <taxon>Bogoriellaceae</taxon>
        <taxon>Georgenia</taxon>
    </lineage>
</organism>
<feature type="region of interest" description="Disordered" evidence="1">
    <location>
        <begin position="216"/>
        <end position="245"/>
    </location>
</feature>
<feature type="domain" description="DUF222" evidence="2">
    <location>
        <begin position="46"/>
        <end position="305"/>
    </location>
</feature>
<evidence type="ECO:0000313" key="4">
    <source>
        <dbReference type="Proteomes" id="UP000318693"/>
    </source>
</evidence>
<sequence>MSTMTAVPIAPPDNPPPPLSAVPPPPAGAISAPPGGPVPASDEVLVAELTTLAAHIAAATCRFLVLLGEFDARGTWEQPGILSPVHWLGWRCGMGPVAAREHVRVARALRDLPLTVSTFAEGRLSYSKVRAITRVATDRTEADLVDIALAAPAHHVERLVRGLRTAQSVEDVNRRHGRRSLSWRWADDGSLLISGRFSPEDGALIVQVLEDRREQAAAELAGAEPVEDDDGLVPDRPAGQIDPNTADRRSLADALVELCTEAQQPDSSRPRTSRAAETVVHVTLADLRTGGAVTSPSAEELAPASPGGTGVTKSTEEEDVQGVTGIAPQSLTAESVTTTPRLEDGPALHPETARRLACDAGIVVEVHEDGVDISGRTLEVGAKVRKPGAALIRAL</sequence>
<feature type="region of interest" description="Disordered" evidence="1">
    <location>
        <begin position="1"/>
        <end position="35"/>
    </location>
</feature>
<dbReference type="Proteomes" id="UP000318693">
    <property type="component" value="Unassembled WGS sequence"/>
</dbReference>
<comment type="caution">
    <text evidence="3">The sequence shown here is derived from an EMBL/GenBank/DDBJ whole genome shotgun (WGS) entry which is preliminary data.</text>
</comment>
<feature type="compositionally biased region" description="Pro residues" evidence="1">
    <location>
        <begin position="9"/>
        <end position="27"/>
    </location>
</feature>
<feature type="region of interest" description="Disordered" evidence="1">
    <location>
        <begin position="290"/>
        <end position="349"/>
    </location>
</feature>
<name>A0A552WR09_9MICO</name>
<keyword evidence="4" id="KW-1185">Reference proteome</keyword>
<protein>
    <submittedName>
        <fullName evidence="3">DUF222 domain-containing protein</fullName>
    </submittedName>
</protein>
<accession>A0A552WR09</accession>
<gene>
    <name evidence="3" type="ORF">FJ693_11750</name>
</gene>
<dbReference type="EMBL" id="VJXR01000033">
    <property type="protein sequence ID" value="TRW44883.1"/>
    <property type="molecule type" value="Genomic_DNA"/>
</dbReference>
<dbReference type="RefSeq" id="WP_143418712.1">
    <property type="nucleotide sequence ID" value="NZ_VJXR01000033.1"/>
</dbReference>
<evidence type="ECO:0000313" key="3">
    <source>
        <dbReference type="EMBL" id="TRW44883.1"/>
    </source>
</evidence>
<dbReference type="AlphaFoldDB" id="A0A552WR09"/>
<reference evidence="3 4" key="1">
    <citation type="submission" date="2019-07" db="EMBL/GenBank/DDBJ databases">
        <title>Georgenia wutianyii sp. nov. and Georgenia *** sp. nov. isolated from plateau pika (Ochotona curzoniae) in the Qinghai-Tibet plateau of China.</title>
        <authorList>
            <person name="Tian Z."/>
        </authorList>
    </citation>
    <scope>NUCLEOTIDE SEQUENCE [LARGE SCALE GENOMIC DNA]</scope>
    <source>
        <strain evidence="3 4">Z446</strain>
    </source>
</reference>
<dbReference type="InterPro" id="IPR003870">
    <property type="entry name" value="DUF222"/>
</dbReference>
<evidence type="ECO:0000256" key="1">
    <source>
        <dbReference type="SAM" id="MobiDB-lite"/>
    </source>
</evidence>
<evidence type="ECO:0000259" key="2">
    <source>
        <dbReference type="Pfam" id="PF02720"/>
    </source>
</evidence>
<feature type="compositionally biased region" description="Polar residues" evidence="1">
    <location>
        <begin position="327"/>
        <end position="340"/>
    </location>
</feature>